<evidence type="ECO:0000313" key="2">
    <source>
        <dbReference type="WBParaSite" id="ES5_v2.g991.t1"/>
    </source>
</evidence>
<reference evidence="2" key="1">
    <citation type="submission" date="2022-11" db="UniProtKB">
        <authorList>
            <consortium name="WormBaseParasite"/>
        </authorList>
    </citation>
    <scope>IDENTIFICATION</scope>
</reference>
<organism evidence="1 2">
    <name type="scientific">Panagrolaimus sp. ES5</name>
    <dbReference type="NCBI Taxonomy" id="591445"/>
    <lineage>
        <taxon>Eukaryota</taxon>
        <taxon>Metazoa</taxon>
        <taxon>Ecdysozoa</taxon>
        <taxon>Nematoda</taxon>
        <taxon>Chromadorea</taxon>
        <taxon>Rhabditida</taxon>
        <taxon>Tylenchina</taxon>
        <taxon>Panagrolaimomorpha</taxon>
        <taxon>Panagrolaimoidea</taxon>
        <taxon>Panagrolaimidae</taxon>
        <taxon>Panagrolaimus</taxon>
    </lineage>
</organism>
<proteinExistence type="predicted"/>
<accession>A0AC34GYA5</accession>
<protein>
    <submittedName>
        <fullName evidence="2">Uncharacterized protein</fullName>
    </submittedName>
</protein>
<dbReference type="Proteomes" id="UP000887579">
    <property type="component" value="Unplaced"/>
</dbReference>
<dbReference type="WBParaSite" id="ES5_v2.g991.t1">
    <property type="protein sequence ID" value="ES5_v2.g991.t1"/>
    <property type="gene ID" value="ES5_v2.g991"/>
</dbReference>
<evidence type="ECO:0000313" key="1">
    <source>
        <dbReference type="Proteomes" id="UP000887579"/>
    </source>
</evidence>
<sequence length="287" mass="32371">VAALRKALGKFATSEDVEDIDTDDDDVELNDEEVAAVDERLSNVMKCFTSKGRKIMIQEAKLYRSRVAEILGLTLEQTPVDTVFKFLPKFFEIISSADGSGRQEVISAIVVVTSALGRREDSEKGDVSKLAFKTFKQLCEIAEKMHNVQMKNALGNLAAFLYKSITDSTVQKAFTKFIVQEIEKYFAEGIRSSKYTVLYEIVRRYHDLFVSNFGLFFELFKKTNKSKKGEAANIVAIFNRKDITANQKQFASTAKEMLEHFKAEKSKDDTITSAMKVFLAETAIIRS</sequence>
<name>A0AC34GYA5_9BILA</name>